<dbReference type="GeneID" id="8109661"/>
<keyword evidence="1" id="KW-0472">Membrane</keyword>
<proteinExistence type="predicted"/>
<dbReference type="PROSITE" id="PS00636">
    <property type="entry name" value="DNAJ_1"/>
    <property type="match status" value="1"/>
</dbReference>
<organism evidence="3 4">
    <name type="scientific">Talaromyces stipitatus (strain ATCC 10500 / CBS 375.48 / QM 6759 / NRRL 1006)</name>
    <name type="common">Penicillium stipitatum</name>
    <dbReference type="NCBI Taxonomy" id="441959"/>
    <lineage>
        <taxon>Eukaryota</taxon>
        <taxon>Fungi</taxon>
        <taxon>Dikarya</taxon>
        <taxon>Ascomycota</taxon>
        <taxon>Pezizomycotina</taxon>
        <taxon>Eurotiomycetes</taxon>
        <taxon>Eurotiomycetidae</taxon>
        <taxon>Eurotiales</taxon>
        <taxon>Trichocomaceae</taxon>
        <taxon>Talaromyces</taxon>
        <taxon>Talaromyces sect. Talaromyces</taxon>
    </lineage>
</organism>
<dbReference type="InterPro" id="IPR018253">
    <property type="entry name" value="DnaJ_domain_CS"/>
</dbReference>
<dbReference type="OrthoDB" id="17458at2759"/>
<dbReference type="HOGENOM" id="CLU_063296_2_0_1"/>
<sequence>MLWKQTVFSHGSIQALTCQKSRARCLQLSWRGNSSDYMYSRHYASVHSEHFNSGDHQWPTTPSFTPYEVLRQEPAAPYSKRYYYELVKIYHPDLQNEDRTTLKNVSEEVRLQRYRLVVAAHEILSNPKKRAAYDRDGSGWHTHPDHPDSKLSPKTYACSADADSSIFNNGTWEDWERYRNRNNPKQVQMVSHGTFISFIVLLVLFGGFAQASWITQTQLGLDQRVQEMNAKSARLLAKRRQQTDELKSREHRVQSFLMRRDPTGSGLKEEEENVYRQALDRQSRLPCPEDGAPGHTSKETIEELHSRGIYPIYWLAFSPDLNPIEAVWNWMKDWIQEQYPDDEQFSYDRLREVVRAAWDALSSF</sequence>
<feature type="domain" description="J" evidence="2">
    <location>
        <begin position="63"/>
        <end position="137"/>
    </location>
</feature>
<dbReference type="Pfam" id="PF00226">
    <property type="entry name" value="DnaJ"/>
    <property type="match status" value="1"/>
</dbReference>
<dbReference type="eggNOG" id="ENOG502S5BU">
    <property type="taxonomic scope" value="Eukaryota"/>
</dbReference>
<dbReference type="InterPro" id="IPR036397">
    <property type="entry name" value="RNaseH_sf"/>
</dbReference>
<dbReference type="Pfam" id="PF13358">
    <property type="entry name" value="DDE_3"/>
    <property type="match status" value="1"/>
</dbReference>
<gene>
    <name evidence="3" type="ORF">TSTA_027420</name>
</gene>
<protein>
    <submittedName>
        <fullName evidence="3">Hsp40 co-chaperone Jid1, putative</fullName>
    </submittedName>
</protein>
<evidence type="ECO:0000313" key="4">
    <source>
        <dbReference type="Proteomes" id="UP000001745"/>
    </source>
</evidence>
<evidence type="ECO:0000256" key="1">
    <source>
        <dbReference type="SAM" id="Phobius"/>
    </source>
</evidence>
<dbReference type="InParanoid" id="B8M6I5"/>
<dbReference type="AlphaFoldDB" id="B8M6I5"/>
<dbReference type="Proteomes" id="UP000001745">
    <property type="component" value="Unassembled WGS sequence"/>
</dbReference>
<keyword evidence="4" id="KW-1185">Reference proteome</keyword>
<feature type="transmembrane region" description="Helical" evidence="1">
    <location>
        <begin position="189"/>
        <end position="209"/>
    </location>
</feature>
<name>B8M6I5_TALSN</name>
<dbReference type="EMBL" id="EQ962654">
    <property type="protein sequence ID" value="EED19447.1"/>
    <property type="molecule type" value="Genomic_DNA"/>
</dbReference>
<keyword evidence="1" id="KW-1133">Transmembrane helix</keyword>
<accession>B8M6I5</accession>
<dbReference type="PhylomeDB" id="B8M6I5"/>
<dbReference type="InterPro" id="IPR036869">
    <property type="entry name" value="J_dom_sf"/>
</dbReference>
<evidence type="ECO:0000313" key="3">
    <source>
        <dbReference type="EMBL" id="EED19447.1"/>
    </source>
</evidence>
<dbReference type="InterPro" id="IPR038717">
    <property type="entry name" value="Tc1-like_DDE_dom"/>
</dbReference>
<dbReference type="PROSITE" id="PS50076">
    <property type="entry name" value="DNAJ_2"/>
    <property type="match status" value="1"/>
</dbReference>
<dbReference type="VEuPathDB" id="FungiDB:TSTA_027420"/>
<dbReference type="InterPro" id="IPR001623">
    <property type="entry name" value="DnaJ_domain"/>
</dbReference>
<keyword evidence="1" id="KW-0812">Transmembrane</keyword>
<dbReference type="STRING" id="441959.B8M6I5"/>
<dbReference type="RefSeq" id="XP_002479881.1">
    <property type="nucleotide sequence ID" value="XM_002479836.1"/>
</dbReference>
<dbReference type="Gene3D" id="3.30.420.10">
    <property type="entry name" value="Ribonuclease H-like superfamily/Ribonuclease H"/>
    <property type="match status" value="1"/>
</dbReference>
<reference evidence="4" key="1">
    <citation type="journal article" date="2015" name="Genome Announc.">
        <title>Genome sequence of the AIDS-associated pathogen Penicillium marneffei (ATCC18224) and its near taxonomic relative Talaromyces stipitatus (ATCC10500).</title>
        <authorList>
            <person name="Nierman W.C."/>
            <person name="Fedorova-Abrams N.D."/>
            <person name="Andrianopoulos A."/>
        </authorList>
    </citation>
    <scope>NUCLEOTIDE SEQUENCE [LARGE SCALE GENOMIC DNA]</scope>
    <source>
        <strain evidence="4">ATCC 10500 / CBS 375.48 / QM 6759 / NRRL 1006</strain>
    </source>
</reference>
<dbReference type="GO" id="GO:0003676">
    <property type="term" value="F:nucleic acid binding"/>
    <property type="evidence" value="ECO:0007669"/>
    <property type="project" value="InterPro"/>
</dbReference>
<dbReference type="CDD" id="cd06257">
    <property type="entry name" value="DnaJ"/>
    <property type="match status" value="1"/>
</dbReference>
<dbReference type="Gene3D" id="1.10.287.110">
    <property type="entry name" value="DnaJ domain"/>
    <property type="match status" value="1"/>
</dbReference>
<dbReference type="SUPFAM" id="SSF46565">
    <property type="entry name" value="Chaperone J-domain"/>
    <property type="match status" value="1"/>
</dbReference>
<evidence type="ECO:0000259" key="2">
    <source>
        <dbReference type="PROSITE" id="PS50076"/>
    </source>
</evidence>